<name>A0A4Y3R4I0_STRCI</name>
<dbReference type="RefSeq" id="WP_086816020.1">
    <property type="nucleotide sequence ID" value="NZ_BJMM01000031.1"/>
</dbReference>
<feature type="domain" description="Carrier" evidence="1">
    <location>
        <begin position="2"/>
        <end position="80"/>
    </location>
</feature>
<dbReference type="SUPFAM" id="SSF47336">
    <property type="entry name" value="ACP-like"/>
    <property type="match status" value="1"/>
</dbReference>
<dbReference type="Proteomes" id="UP000319210">
    <property type="component" value="Unassembled WGS sequence"/>
</dbReference>
<dbReference type="Pfam" id="PF00550">
    <property type="entry name" value="PP-binding"/>
    <property type="match status" value="1"/>
</dbReference>
<dbReference type="AlphaFoldDB" id="A0A4Y3R4I0"/>
<sequence length="90" mass="9882">MSHIETIKQFIVEEFLPDVTPQQLADDHDLLSDGVIDSLGVLKLIAWVEERFGLAVDDTDLDPDNFRSAASIDAFVAAAPQRVGSQPCTR</sequence>
<evidence type="ECO:0000313" key="2">
    <source>
        <dbReference type="EMBL" id="GEB52464.1"/>
    </source>
</evidence>
<organism evidence="2 3">
    <name type="scientific">Streptomyces cacaoi</name>
    <dbReference type="NCBI Taxonomy" id="1898"/>
    <lineage>
        <taxon>Bacteria</taxon>
        <taxon>Bacillati</taxon>
        <taxon>Actinomycetota</taxon>
        <taxon>Actinomycetes</taxon>
        <taxon>Kitasatosporales</taxon>
        <taxon>Streptomycetaceae</taxon>
        <taxon>Streptomyces</taxon>
    </lineage>
</organism>
<evidence type="ECO:0000313" key="3">
    <source>
        <dbReference type="Proteomes" id="UP000319210"/>
    </source>
</evidence>
<proteinExistence type="predicted"/>
<dbReference type="PROSITE" id="PS50075">
    <property type="entry name" value="CARRIER"/>
    <property type="match status" value="1"/>
</dbReference>
<dbReference type="OrthoDB" id="2625323at2"/>
<evidence type="ECO:0000259" key="1">
    <source>
        <dbReference type="PROSITE" id="PS50075"/>
    </source>
</evidence>
<dbReference type="InterPro" id="IPR036736">
    <property type="entry name" value="ACP-like_sf"/>
</dbReference>
<accession>A0A4Y3R4I0</accession>
<dbReference type="InterPro" id="IPR009081">
    <property type="entry name" value="PP-bd_ACP"/>
</dbReference>
<keyword evidence="3" id="KW-1185">Reference proteome</keyword>
<dbReference type="Gene3D" id="1.10.1200.10">
    <property type="entry name" value="ACP-like"/>
    <property type="match status" value="1"/>
</dbReference>
<protein>
    <recommendedName>
        <fullName evidence="1">Carrier domain-containing protein</fullName>
    </recommendedName>
</protein>
<dbReference type="EMBL" id="BJMM01000031">
    <property type="protein sequence ID" value="GEB52464.1"/>
    <property type="molecule type" value="Genomic_DNA"/>
</dbReference>
<comment type="caution">
    <text evidence="2">The sequence shown here is derived from an EMBL/GenBank/DDBJ whole genome shotgun (WGS) entry which is preliminary data.</text>
</comment>
<gene>
    <name evidence="2" type="ORF">SCA03_50150</name>
</gene>
<reference evidence="2 3" key="1">
    <citation type="submission" date="2019-06" db="EMBL/GenBank/DDBJ databases">
        <title>Whole genome shotgun sequence of Streptomyces cacaoi subsp. cacaoi NBRC 12748.</title>
        <authorList>
            <person name="Hosoyama A."/>
            <person name="Uohara A."/>
            <person name="Ohji S."/>
            <person name="Ichikawa N."/>
        </authorList>
    </citation>
    <scope>NUCLEOTIDE SEQUENCE [LARGE SCALE GENOMIC DNA]</scope>
    <source>
        <strain evidence="2 3">NBRC 12748</strain>
    </source>
</reference>